<evidence type="ECO:0000256" key="1">
    <source>
        <dbReference type="SAM" id="Phobius"/>
    </source>
</evidence>
<accession>A0A839TLG6</accession>
<evidence type="ECO:0000313" key="2">
    <source>
        <dbReference type="EMBL" id="MBB3127636.1"/>
    </source>
</evidence>
<keyword evidence="1" id="KW-0472">Membrane</keyword>
<dbReference type="EMBL" id="JACHXJ010000002">
    <property type="protein sequence ID" value="MBB3127636.1"/>
    <property type="molecule type" value="Genomic_DNA"/>
</dbReference>
<keyword evidence="1" id="KW-0812">Transmembrane</keyword>
<evidence type="ECO:0000313" key="3">
    <source>
        <dbReference type="Proteomes" id="UP000517523"/>
    </source>
</evidence>
<protein>
    <submittedName>
        <fullName evidence="2">Uncharacterized protein</fullName>
    </submittedName>
</protein>
<feature type="transmembrane region" description="Helical" evidence="1">
    <location>
        <begin position="24"/>
        <end position="45"/>
    </location>
</feature>
<organism evidence="2 3">
    <name type="scientific">Paenibacillus rhizosphaerae</name>
    <dbReference type="NCBI Taxonomy" id="297318"/>
    <lineage>
        <taxon>Bacteria</taxon>
        <taxon>Bacillati</taxon>
        <taxon>Bacillota</taxon>
        <taxon>Bacilli</taxon>
        <taxon>Bacillales</taxon>
        <taxon>Paenibacillaceae</taxon>
        <taxon>Paenibacillus</taxon>
    </lineage>
</organism>
<reference evidence="2 3" key="1">
    <citation type="submission" date="2020-08" db="EMBL/GenBank/DDBJ databases">
        <title>Genomic Encyclopedia of Type Strains, Phase III (KMG-III): the genomes of soil and plant-associated and newly described type strains.</title>
        <authorList>
            <person name="Whitman W."/>
        </authorList>
    </citation>
    <scope>NUCLEOTIDE SEQUENCE [LARGE SCALE GENOMIC DNA]</scope>
    <source>
        <strain evidence="2 3">CECT 5831</strain>
    </source>
</reference>
<keyword evidence="1" id="KW-1133">Transmembrane helix</keyword>
<name>A0A839TLG6_9BACL</name>
<comment type="caution">
    <text evidence="2">The sequence shown here is derived from an EMBL/GenBank/DDBJ whole genome shotgun (WGS) entry which is preliminary data.</text>
</comment>
<sequence>MDEQDRVRQYLRLFGDVFDLLSKWVKRALIVLVVMLILMQGALYIKPVRPYLSPVYKLDGIPVKERDVKDWKE</sequence>
<dbReference type="Proteomes" id="UP000517523">
    <property type="component" value="Unassembled WGS sequence"/>
</dbReference>
<dbReference type="RefSeq" id="WP_183581930.1">
    <property type="nucleotide sequence ID" value="NZ_JACHXJ010000002.1"/>
</dbReference>
<dbReference type="AlphaFoldDB" id="A0A839TLG6"/>
<gene>
    <name evidence="2" type="ORF">FHS19_002290</name>
</gene>
<proteinExistence type="predicted"/>